<gene>
    <name evidence="1" type="ORF">GLE_2491</name>
</gene>
<evidence type="ECO:0000313" key="2">
    <source>
        <dbReference type="Proteomes" id="UP000061569"/>
    </source>
</evidence>
<name>A0A0S2DHB4_LYSEN</name>
<proteinExistence type="predicted"/>
<dbReference type="STRING" id="69.GLE_2491"/>
<dbReference type="EMBL" id="CP013140">
    <property type="protein sequence ID" value="ALN57840.1"/>
    <property type="molecule type" value="Genomic_DNA"/>
</dbReference>
<organism evidence="1 2">
    <name type="scientific">Lysobacter enzymogenes</name>
    <dbReference type="NCBI Taxonomy" id="69"/>
    <lineage>
        <taxon>Bacteria</taxon>
        <taxon>Pseudomonadati</taxon>
        <taxon>Pseudomonadota</taxon>
        <taxon>Gammaproteobacteria</taxon>
        <taxon>Lysobacterales</taxon>
        <taxon>Lysobacteraceae</taxon>
        <taxon>Lysobacter</taxon>
    </lineage>
</organism>
<dbReference type="AlphaFoldDB" id="A0A0S2DHB4"/>
<reference evidence="1 2" key="1">
    <citation type="submission" date="2015-11" db="EMBL/GenBank/DDBJ databases">
        <title>Genome sequences of Lysobacter enzymogenes strain C3 and Lysobacter antibioticus ATCC 29479.</title>
        <authorList>
            <person name="Kobayashi D.Y."/>
        </authorList>
    </citation>
    <scope>NUCLEOTIDE SEQUENCE [LARGE SCALE GENOMIC DNA]</scope>
    <source>
        <strain evidence="1 2">C3</strain>
    </source>
</reference>
<dbReference type="Proteomes" id="UP000061569">
    <property type="component" value="Chromosome"/>
</dbReference>
<dbReference type="KEGG" id="lez:GLE_2491"/>
<evidence type="ECO:0000313" key="1">
    <source>
        <dbReference type="EMBL" id="ALN57840.1"/>
    </source>
</evidence>
<sequence length="104" mass="11505">MTPNGVACLQRRRRARRHRRIRARLRRAGGLRASGLRECGLRASGNSAIRGRFERQARRGDADEPQLSVPADAARLRRFLAVLTGAPCAPRPGAGETAVRLRVR</sequence>
<accession>A0A0S2DHB4</accession>
<protein>
    <submittedName>
        <fullName evidence="1">Uncharacterized protein</fullName>
    </submittedName>
</protein>
<dbReference type="PATRIC" id="fig|69.6.peg.2454"/>